<feature type="region of interest" description="Disordered" evidence="1">
    <location>
        <begin position="1029"/>
        <end position="1060"/>
    </location>
</feature>
<feature type="compositionally biased region" description="Low complexity" evidence="1">
    <location>
        <begin position="537"/>
        <end position="553"/>
    </location>
</feature>
<dbReference type="Proteomes" id="UP000015104">
    <property type="component" value="Unassembled WGS sequence"/>
</dbReference>
<feature type="region of interest" description="Disordered" evidence="1">
    <location>
        <begin position="279"/>
        <end position="341"/>
    </location>
</feature>
<feature type="compositionally biased region" description="Basic and acidic residues" evidence="1">
    <location>
        <begin position="304"/>
        <end position="314"/>
    </location>
</feature>
<feature type="region of interest" description="Disordered" evidence="1">
    <location>
        <begin position="784"/>
        <end position="809"/>
    </location>
</feature>
<organism evidence="2 3">
    <name type="scientific">Tetranychus urticae</name>
    <name type="common">Two-spotted spider mite</name>
    <dbReference type="NCBI Taxonomy" id="32264"/>
    <lineage>
        <taxon>Eukaryota</taxon>
        <taxon>Metazoa</taxon>
        <taxon>Ecdysozoa</taxon>
        <taxon>Arthropoda</taxon>
        <taxon>Chelicerata</taxon>
        <taxon>Arachnida</taxon>
        <taxon>Acari</taxon>
        <taxon>Acariformes</taxon>
        <taxon>Trombidiformes</taxon>
        <taxon>Prostigmata</taxon>
        <taxon>Eleutherengona</taxon>
        <taxon>Raphignathae</taxon>
        <taxon>Tetranychoidea</taxon>
        <taxon>Tetranychidae</taxon>
        <taxon>Tetranychus</taxon>
    </lineage>
</organism>
<evidence type="ECO:0000313" key="3">
    <source>
        <dbReference type="Proteomes" id="UP000015104"/>
    </source>
</evidence>
<feature type="compositionally biased region" description="Polar residues" evidence="1">
    <location>
        <begin position="480"/>
        <end position="491"/>
    </location>
</feature>
<name>T1K6V6_TETUR</name>
<proteinExistence type="predicted"/>
<feature type="compositionally biased region" description="Low complexity" evidence="1">
    <location>
        <begin position="287"/>
        <end position="303"/>
    </location>
</feature>
<feature type="compositionally biased region" description="Basic residues" evidence="1">
    <location>
        <begin position="1030"/>
        <end position="1042"/>
    </location>
</feature>
<feature type="compositionally biased region" description="Low complexity" evidence="1">
    <location>
        <begin position="735"/>
        <end position="764"/>
    </location>
</feature>
<feature type="compositionally biased region" description="Low complexity" evidence="1">
    <location>
        <begin position="1151"/>
        <end position="1218"/>
    </location>
</feature>
<feature type="region of interest" description="Disordered" evidence="1">
    <location>
        <begin position="914"/>
        <end position="979"/>
    </location>
</feature>
<feature type="region of interest" description="Disordered" evidence="1">
    <location>
        <begin position="78"/>
        <end position="101"/>
    </location>
</feature>
<feature type="region of interest" description="Disordered" evidence="1">
    <location>
        <begin position="1387"/>
        <end position="1413"/>
    </location>
</feature>
<feature type="compositionally biased region" description="Polar residues" evidence="1">
    <location>
        <begin position="789"/>
        <end position="805"/>
    </location>
</feature>
<dbReference type="EnsemblMetazoa" id="tetur06g01880.1">
    <property type="protein sequence ID" value="tetur06g01880.1"/>
    <property type="gene ID" value="tetur06g01880"/>
</dbReference>
<keyword evidence="3" id="KW-1185">Reference proteome</keyword>
<feature type="region of interest" description="Disordered" evidence="1">
    <location>
        <begin position="537"/>
        <end position="565"/>
    </location>
</feature>
<sequence length="1579" mass="171353">MHLENKTNKVKLTETPVIGLVMTFGDDFYGEPGLKKTGFNINRPVVLTYLQGIMDLEDPSRMEYEIVVPVKPLPSSDKPLKGLLKRNKCESNSSSSEDKKSKKRVKFAETMMVFCDDWPEEIMPQIIALKSPTDFNLIEIVASGFMFEPPVEYQDLLPFDPPPDYQDCVSSNKQPSIIPMSSYEKDSSIGYIDEDIDQYESNEFANDYHNQLNSALHWENILNESEILEEDIIGVLKEDEILQAIGSQTADIDTVFHPLESEDENYNEADFPIHYHNGQYHHQHVPNHSNNGVSSSDGSNSTSDEGHHAVDGYCDKISQSTETSETFSETEELSSDLASDSSFTSQDTIILTTPLSNDPNAVCRNDFLSSSSSSADNLLSPGKTVVAYVDHYSTEYSQIGVNLEFEPKPVKPILETINDEEEEVRSDADIGSISEDRSSLNESVLEDVNKVNNDNYSKDSRLSDVGDGSASLEVDDANTETDGSLGSTEVKNNYEVLESEIKKDGEQEKESKESSEINGVYTCLPAVVNEPTISKVNNSNNDHSNNLDNNAVNKSNEPSGINENFSKPLVNVTRTTDPKLDCPEALFKTMSLSKPVSVTPSSSPTSSTSSSCATNMSPSSASSVFVPTATFLPAQTAVVNACGSNLVVIGLVDCDGVNKSQHNSQQLLTTVPMNTSVSVSAIRKAFESKQEIEAPIYENTTEMRNKVKNASQPVPQRPKSFPFSNFKLGKSMEPSKNSSSVNSTTANNGNSNNSGNNNSLANSGSSLIKEATNVMTEKLKRLKLHGDSSKQLSTDESGKAQQAQSQRRKEDLIIEYTSEPRGAQQVKRVSLPETSLKNVATFKDSKGVITLQGTPLLPGSAQIVNHHYHHVHHQHGQSTAPTHQLHSYSHQQPLTVPVSHFQCFPPGTTIPISSMGASQATHQIVQNPNSTAQQQQVQPQKLSSTPVTSSSTQFIAPSTPQPQLSPNQPQSQPQQQPQQYHIYPVTKCRAASPQFINQYYATTASGQRQLVYVSHVSPGQHQPFIQSQTIHHHHHPHAHHYVHQQTQAQTGQPQHGQPSQPGMITMVSGTPQASRDSPSPSIIQLHCRPATSLSNQQIVGPRIYAQPLQHGFVAIPKDSSFPNPSEIRRRDGLNAYPVVKEDPLKVVNTQPAGSTGGNTNSGNSPSASSLSSTLSSASSSSSSSSSSVSPSSTTLTSSTVPNTINSSKNSDSSNLSSSDTKDELEQFVENDIQRIERIKRRYSLTEEGDDPTFGFGRRPSVRGIKPKFGPNEIIRHMQMQLRPPIQSISSQTLPKQAKVINTQIVNESPNPVSSTYSPGLTASLSTSTITTTTTTPVVLATSSISSQPSSQVPRTAQIHLIARHSHPHCHPHLISANQIGSVPNLRQQLVSSSASVSPSSTSSSPSPSIAGHNTLGHRHVYLIPHIQGGPQYQRIVQAGATLPRQHPMQQKVGQAASQSQLSPQQAAMLMMKGMGGRVKIINGSQSASSIGFVSNQPPLSRPASSLGHIIQRSGPGGDELRIIQPGPSPSPSDVTCRQCPMRVTSAVDPQTGQPQSISIIGNKVGPCLLQHKTISMPNT</sequence>
<feature type="compositionally biased region" description="Low complexity" evidence="1">
    <location>
        <begin position="1043"/>
        <end position="1060"/>
    </location>
</feature>
<dbReference type="eggNOG" id="ENOG502RZEW">
    <property type="taxonomic scope" value="Eukaryota"/>
</dbReference>
<evidence type="ECO:0000256" key="1">
    <source>
        <dbReference type="SAM" id="MobiDB-lite"/>
    </source>
</evidence>
<feature type="region of interest" description="Disordered" evidence="1">
    <location>
        <begin position="593"/>
        <end position="614"/>
    </location>
</feature>
<dbReference type="HOGENOM" id="CLU_245189_0_0_1"/>
<feature type="compositionally biased region" description="Polar residues" evidence="1">
    <location>
        <begin position="554"/>
        <end position="565"/>
    </location>
</feature>
<feature type="compositionally biased region" description="Polar residues" evidence="1">
    <location>
        <begin position="941"/>
        <end position="956"/>
    </location>
</feature>
<reference evidence="2" key="2">
    <citation type="submission" date="2015-06" db="UniProtKB">
        <authorList>
            <consortium name="EnsemblMetazoa"/>
        </authorList>
    </citation>
    <scope>IDENTIFICATION</scope>
</reference>
<reference evidence="3" key="1">
    <citation type="submission" date="2011-08" db="EMBL/GenBank/DDBJ databases">
        <authorList>
            <person name="Rombauts S."/>
        </authorList>
    </citation>
    <scope>NUCLEOTIDE SEQUENCE</scope>
    <source>
        <strain evidence="3">London</strain>
    </source>
</reference>
<feature type="region of interest" description="Disordered" evidence="1">
    <location>
        <begin position="707"/>
        <end position="764"/>
    </location>
</feature>
<evidence type="ECO:0000313" key="2">
    <source>
        <dbReference type="EnsemblMetazoa" id="tetur06g01880.1"/>
    </source>
</evidence>
<accession>T1K6V6</accession>
<feature type="compositionally biased region" description="Polar residues" evidence="1">
    <location>
        <begin position="914"/>
        <end position="932"/>
    </location>
</feature>
<feature type="region of interest" description="Disordered" evidence="1">
    <location>
        <begin position="416"/>
        <end position="491"/>
    </location>
</feature>
<feature type="compositionally biased region" description="Low complexity" evidence="1">
    <location>
        <begin position="957"/>
        <end position="979"/>
    </location>
</feature>
<feature type="region of interest" description="Disordered" evidence="1">
    <location>
        <begin position="1141"/>
        <end position="1228"/>
    </location>
</feature>
<feature type="compositionally biased region" description="Low complexity" evidence="1">
    <location>
        <begin position="1391"/>
        <end position="1408"/>
    </location>
</feature>
<protein>
    <submittedName>
        <fullName evidence="2">Uncharacterized protein</fullName>
    </submittedName>
</protein>
<dbReference type="EMBL" id="CAEY01001796">
    <property type="status" value="NOT_ANNOTATED_CDS"/>
    <property type="molecule type" value="Genomic_DNA"/>
</dbReference>